<keyword evidence="2" id="KW-1185">Reference proteome</keyword>
<protein>
    <submittedName>
        <fullName evidence="1">Uncharacterized protein</fullName>
    </submittedName>
</protein>
<gene>
    <name evidence="1" type="ORF">BpHYR1_031083</name>
</gene>
<dbReference type="EMBL" id="REGN01003343">
    <property type="protein sequence ID" value="RNA23153.1"/>
    <property type="molecule type" value="Genomic_DNA"/>
</dbReference>
<accession>A0A3M7RHW0</accession>
<name>A0A3M7RHW0_BRAPC</name>
<sequence length="73" mass="8759">MVLNYLKKMLKSFLRPYKISMRPKNEKESFRLVGDFALNYNGERSFTTQSHFNRNRKSQTQFSAIKKIKIIKI</sequence>
<organism evidence="1 2">
    <name type="scientific">Brachionus plicatilis</name>
    <name type="common">Marine rotifer</name>
    <name type="synonym">Brachionus muelleri</name>
    <dbReference type="NCBI Taxonomy" id="10195"/>
    <lineage>
        <taxon>Eukaryota</taxon>
        <taxon>Metazoa</taxon>
        <taxon>Spiralia</taxon>
        <taxon>Gnathifera</taxon>
        <taxon>Rotifera</taxon>
        <taxon>Eurotatoria</taxon>
        <taxon>Monogononta</taxon>
        <taxon>Pseudotrocha</taxon>
        <taxon>Ploima</taxon>
        <taxon>Brachionidae</taxon>
        <taxon>Brachionus</taxon>
    </lineage>
</organism>
<comment type="caution">
    <text evidence="1">The sequence shown here is derived from an EMBL/GenBank/DDBJ whole genome shotgun (WGS) entry which is preliminary data.</text>
</comment>
<evidence type="ECO:0000313" key="2">
    <source>
        <dbReference type="Proteomes" id="UP000276133"/>
    </source>
</evidence>
<evidence type="ECO:0000313" key="1">
    <source>
        <dbReference type="EMBL" id="RNA23153.1"/>
    </source>
</evidence>
<proteinExistence type="predicted"/>
<dbReference type="Proteomes" id="UP000276133">
    <property type="component" value="Unassembled WGS sequence"/>
</dbReference>
<dbReference type="AlphaFoldDB" id="A0A3M7RHW0"/>
<reference evidence="1 2" key="1">
    <citation type="journal article" date="2018" name="Sci. Rep.">
        <title>Genomic signatures of local adaptation to the degree of environmental predictability in rotifers.</title>
        <authorList>
            <person name="Franch-Gras L."/>
            <person name="Hahn C."/>
            <person name="Garcia-Roger E.M."/>
            <person name="Carmona M.J."/>
            <person name="Serra M."/>
            <person name="Gomez A."/>
        </authorList>
    </citation>
    <scope>NUCLEOTIDE SEQUENCE [LARGE SCALE GENOMIC DNA]</scope>
    <source>
        <strain evidence="1">HYR1</strain>
    </source>
</reference>